<dbReference type="GO" id="GO:0008170">
    <property type="term" value="F:N-methyltransferase activity"/>
    <property type="evidence" value="ECO:0007669"/>
    <property type="project" value="InterPro"/>
</dbReference>
<dbReference type="SUPFAM" id="SSF53335">
    <property type="entry name" value="S-adenosyl-L-methionine-dependent methyltransferases"/>
    <property type="match status" value="1"/>
</dbReference>
<evidence type="ECO:0000256" key="2">
    <source>
        <dbReference type="ARBA" id="ARBA00011900"/>
    </source>
</evidence>
<keyword evidence="3" id="KW-0489">Methyltransferase</keyword>
<reference evidence="10" key="1">
    <citation type="journal article" date="2020" name="Nature">
        <title>Giant virus diversity and host interactions through global metagenomics.</title>
        <authorList>
            <person name="Schulz F."/>
            <person name="Roux S."/>
            <person name="Paez-Espino D."/>
            <person name="Jungbluth S."/>
            <person name="Walsh D.A."/>
            <person name="Denef V.J."/>
            <person name="McMahon K.D."/>
            <person name="Konstantinidis K.T."/>
            <person name="Eloe-Fadrosh E.A."/>
            <person name="Kyrpides N.C."/>
            <person name="Woyke T."/>
        </authorList>
    </citation>
    <scope>NUCLEOTIDE SEQUENCE</scope>
    <source>
        <strain evidence="10">GVMAG-M-3300023184-135</strain>
    </source>
</reference>
<comment type="similarity">
    <text evidence="1">Belongs to the type-I restriction system S methylase family.</text>
</comment>
<dbReference type="SUPFAM" id="SSF116734">
    <property type="entry name" value="DNA methylase specificity domain"/>
    <property type="match status" value="2"/>
</dbReference>
<evidence type="ECO:0000256" key="5">
    <source>
        <dbReference type="ARBA" id="ARBA00022691"/>
    </source>
</evidence>
<evidence type="ECO:0000256" key="1">
    <source>
        <dbReference type="ARBA" id="ARBA00010923"/>
    </source>
</evidence>
<keyword evidence="5" id="KW-0949">S-adenosyl-L-methionine</keyword>
<evidence type="ECO:0000259" key="9">
    <source>
        <dbReference type="PROSITE" id="PS50157"/>
    </source>
</evidence>
<dbReference type="InterPro" id="IPR029063">
    <property type="entry name" value="SAM-dependent_MTases_sf"/>
</dbReference>
<dbReference type="Gene3D" id="1.20.1260.30">
    <property type="match status" value="1"/>
</dbReference>
<keyword evidence="7" id="KW-0238">DNA-binding</keyword>
<evidence type="ECO:0000256" key="3">
    <source>
        <dbReference type="ARBA" id="ARBA00022603"/>
    </source>
</evidence>
<keyword evidence="6" id="KW-0680">Restriction system</keyword>
<dbReference type="InterPro" id="IPR000055">
    <property type="entry name" value="Restrct_endonuc_typeI_TRD"/>
</dbReference>
<dbReference type="PANTHER" id="PTHR42933:SF3">
    <property type="entry name" value="TYPE I RESTRICTION ENZYME MJAVIII METHYLASE SUBUNIT"/>
    <property type="match status" value="1"/>
</dbReference>
<dbReference type="GO" id="GO:0009307">
    <property type="term" value="P:DNA restriction-modification system"/>
    <property type="evidence" value="ECO:0007669"/>
    <property type="project" value="UniProtKB-KW"/>
</dbReference>
<dbReference type="AlphaFoldDB" id="A0A6C0HL62"/>
<dbReference type="InterPro" id="IPR003356">
    <property type="entry name" value="DNA_methylase_A-5"/>
</dbReference>
<dbReference type="EMBL" id="MN739978">
    <property type="protein sequence ID" value="QHT81144.1"/>
    <property type="molecule type" value="Genomic_DNA"/>
</dbReference>
<dbReference type="InterPro" id="IPR038333">
    <property type="entry name" value="T1MK-like_N_sf"/>
</dbReference>
<dbReference type="InterPro" id="IPR044946">
    <property type="entry name" value="Restrct_endonuc_typeI_TRD_sf"/>
</dbReference>
<name>A0A6C0HL62_9ZZZZ</name>
<dbReference type="InterPro" id="IPR051537">
    <property type="entry name" value="DNA_Adenine_Mtase"/>
</dbReference>
<evidence type="ECO:0000256" key="7">
    <source>
        <dbReference type="ARBA" id="ARBA00023125"/>
    </source>
</evidence>
<dbReference type="Pfam" id="PF02384">
    <property type="entry name" value="N6_Mtase"/>
    <property type="match status" value="1"/>
</dbReference>
<dbReference type="PANTHER" id="PTHR42933">
    <property type="entry name" value="SLR6095 PROTEIN"/>
    <property type="match status" value="1"/>
</dbReference>
<evidence type="ECO:0000256" key="6">
    <source>
        <dbReference type="ARBA" id="ARBA00022747"/>
    </source>
</evidence>
<dbReference type="GO" id="GO:0032259">
    <property type="term" value="P:methylation"/>
    <property type="evidence" value="ECO:0007669"/>
    <property type="project" value="UniProtKB-KW"/>
</dbReference>
<evidence type="ECO:0000256" key="8">
    <source>
        <dbReference type="ARBA" id="ARBA00047942"/>
    </source>
</evidence>
<keyword evidence="4" id="KW-0808">Transferase</keyword>
<dbReference type="PROSITE" id="PS50157">
    <property type="entry name" value="ZINC_FINGER_C2H2_2"/>
    <property type="match status" value="1"/>
</dbReference>
<evidence type="ECO:0000256" key="4">
    <source>
        <dbReference type="ARBA" id="ARBA00022679"/>
    </source>
</evidence>
<dbReference type="Pfam" id="PF01420">
    <property type="entry name" value="Methylase_S"/>
    <property type="match status" value="1"/>
</dbReference>
<organism evidence="10">
    <name type="scientific">viral metagenome</name>
    <dbReference type="NCBI Taxonomy" id="1070528"/>
    <lineage>
        <taxon>unclassified sequences</taxon>
        <taxon>metagenomes</taxon>
        <taxon>organismal metagenomes</taxon>
    </lineage>
</organism>
<dbReference type="Gene3D" id="3.90.220.20">
    <property type="entry name" value="DNA methylase specificity domains"/>
    <property type="match status" value="2"/>
</dbReference>
<sequence length="859" mass="96387">MPKYSCEKCLRTFARKSGYTDHMNKKTDCAQTSAVKAVLEKVAESIAPTKSEVADLVLSDDESVRKAELQKFFEDLHNLLWSVSGLTPEKALDHMMFFFAYRLFESQADELKLPNECRWSYLMNNFKNSATDLDQQVRKGNSWFLKDARTKLFFKQHEIKRAEIVQQVMILINRIPMSVLTNGDTLGDIFEYMLGRGMSTMSDEGQYFTNRNICSLAFDLAYSIKKTVHRPDGSVSTFADWFAGTGGFPAEFVKGATQAAIEEGNPIVWKTASSSIYCQDMSTSSVTTTLLNMLILTGVAFPSKNIRRGDSFRDPITMGDLAPHNGVSIDYCFMNPPYGGDKTKGKDYKFMYSKKVKNATTGKMTTQYQVNSEIQSVGVEDNDKVSAGLQLAMATLSSDGGVCCIVLPQGFFFGASKKCVELRKKIAEEYRIHCVVDIASGAFANTGTKTSMLVFQKGVGATEKVAFIGLDEKPLVEATLEELRKKNYSLNFKQYLPQTAVEVEGSQMVKLGDIAEIHFGERITKKDNLGTLFPVYGGGNDTFRTDKKNREGVTCKVSRFGISEHNCVQIINGEYWLMDSGFTINAKADKAISSYLWNWLLQNKKAVYNCGRATAQMNMDMETFKSLALPLPSLERQQQIVDAIDGWTNLAHQEEVALGILEKQLMFQVKEMGRGQPRVKLGEIAAFTFGYGIKSEDFGDCGLPIIKTKNFKDNSVSIISTNPRSNKKYDDKYLIKKGDLLMVVDGACGESAIWREDEDGWLNQHVAKLTIDNETTRLYVAFVMKGDMFKEYIQSKIVITTIPHMQRGVAKDFELPLPPLTEQQTLQSDFDEIRHKHQKIATYKTKAQDAIKRLIPSAE</sequence>
<dbReference type="GO" id="GO:0003677">
    <property type="term" value="F:DNA binding"/>
    <property type="evidence" value="ECO:0007669"/>
    <property type="project" value="UniProtKB-KW"/>
</dbReference>
<evidence type="ECO:0000313" key="10">
    <source>
        <dbReference type="EMBL" id="QHT81144.1"/>
    </source>
</evidence>
<comment type="catalytic activity">
    <reaction evidence="8">
        <text>a 2'-deoxyadenosine in DNA + S-adenosyl-L-methionine = an N(6)-methyl-2'-deoxyadenosine in DNA + S-adenosyl-L-homocysteine + H(+)</text>
        <dbReference type="Rhea" id="RHEA:15197"/>
        <dbReference type="Rhea" id="RHEA-COMP:12418"/>
        <dbReference type="Rhea" id="RHEA-COMP:12419"/>
        <dbReference type="ChEBI" id="CHEBI:15378"/>
        <dbReference type="ChEBI" id="CHEBI:57856"/>
        <dbReference type="ChEBI" id="CHEBI:59789"/>
        <dbReference type="ChEBI" id="CHEBI:90615"/>
        <dbReference type="ChEBI" id="CHEBI:90616"/>
        <dbReference type="EC" id="2.1.1.72"/>
    </reaction>
</comment>
<dbReference type="GO" id="GO:0009007">
    <property type="term" value="F:site-specific DNA-methyltransferase (adenine-specific) activity"/>
    <property type="evidence" value="ECO:0007669"/>
    <property type="project" value="UniProtKB-EC"/>
</dbReference>
<dbReference type="InterPro" id="IPR013087">
    <property type="entry name" value="Znf_C2H2_type"/>
</dbReference>
<proteinExistence type="inferred from homology"/>
<protein>
    <recommendedName>
        <fullName evidence="2">site-specific DNA-methyltransferase (adenine-specific)</fullName>
        <ecNumber evidence="2">2.1.1.72</ecNumber>
    </recommendedName>
</protein>
<dbReference type="EC" id="2.1.1.72" evidence="2"/>
<feature type="domain" description="C2H2-type" evidence="9">
    <location>
        <begin position="4"/>
        <end position="33"/>
    </location>
</feature>
<dbReference type="Gene3D" id="3.40.50.150">
    <property type="entry name" value="Vaccinia Virus protein VP39"/>
    <property type="match status" value="1"/>
</dbReference>
<accession>A0A6C0HL62</accession>